<evidence type="ECO:0000313" key="5">
    <source>
        <dbReference type="EMBL" id="QOY43261.1"/>
    </source>
</evidence>
<keyword evidence="3" id="KW-0812">Transmembrane</keyword>
<feature type="transmembrane region" description="Helical" evidence="3">
    <location>
        <begin position="21"/>
        <end position="42"/>
    </location>
</feature>
<evidence type="ECO:0000259" key="4">
    <source>
        <dbReference type="PROSITE" id="PS51635"/>
    </source>
</evidence>
<organism evidence="5 6">
    <name type="scientific">Cryptosporidium parvum</name>
    <dbReference type="NCBI Taxonomy" id="5807"/>
    <lineage>
        <taxon>Eukaryota</taxon>
        <taxon>Sar</taxon>
        <taxon>Alveolata</taxon>
        <taxon>Apicomplexa</taxon>
        <taxon>Conoidasida</taxon>
        <taxon>Coccidia</taxon>
        <taxon>Eucoccidiorida</taxon>
        <taxon>Eimeriorina</taxon>
        <taxon>Cryptosporidiidae</taxon>
        <taxon>Cryptosporidium</taxon>
    </lineage>
</organism>
<keyword evidence="2" id="KW-0378">Hydrolase</keyword>
<evidence type="ECO:0000256" key="2">
    <source>
        <dbReference type="PROSITE-ProRule" id="PRU01161"/>
    </source>
</evidence>
<keyword evidence="3" id="KW-1133">Transmembrane helix</keyword>
<dbReference type="GO" id="GO:0016042">
    <property type="term" value="P:lipid catabolic process"/>
    <property type="evidence" value="ECO:0007669"/>
    <property type="project" value="UniProtKB-UniRule"/>
</dbReference>
<gene>
    <name evidence="5" type="ORF">CPATCC_000029</name>
</gene>
<dbReference type="GO" id="GO:0016787">
    <property type="term" value="F:hydrolase activity"/>
    <property type="evidence" value="ECO:0007669"/>
    <property type="project" value="UniProtKB-UniRule"/>
</dbReference>
<dbReference type="InterPro" id="IPR016035">
    <property type="entry name" value="Acyl_Trfase/lysoPLipase"/>
</dbReference>
<feature type="active site" description="Proton acceptor" evidence="2">
    <location>
        <position position="329"/>
    </location>
</feature>
<dbReference type="EMBL" id="CP044422">
    <property type="protein sequence ID" value="QOY43261.1"/>
    <property type="molecule type" value="Genomic_DNA"/>
</dbReference>
<dbReference type="SUPFAM" id="SSF52151">
    <property type="entry name" value="FabD/lysophospholipase-like"/>
    <property type="match status" value="1"/>
</dbReference>
<sequence>MAPILKHALFTLKAPLYFQLLPARLLITYILFWYSIPFLVFANNYNLGKSQNNQCNDILNINYTKITNHTAKKNTNTNPTIQQNNLMNFGSYHYENNHQLGKIETDLNVNNDNSTYKVIDGAPSETLFNLKPKFSEKFEDSSPSKCYILTVSGGGAKGSFSAGLINGLAFIYRYHGIKLRWDVTSGVSIGTLNTIWSQFYHVGQSTHFSTEGASIWNNFTHKNVHDCKKTLSKNAPLFIFRAITEGKKLPNYLCSTYPMLIFMRHLLQNRKRFKGPKWNALAYHFKSALSYYFNEEAPRSIIPSIIRSSSAFPLVLEPAEISGIGIFGDGAISKTIDLRGAVHRCLQSGKAKTDKDIVIDVITTSYTNNEFHSIIDPTYSKTMLESLYWFFNFYSFTETYQQYEIVQTIRRYPNVQFRHILSYLDDKNSIVNKMGLLDFVKSDVFESLNDGMKSGFYNSTMFKDFWSPVSRDITPHTDWKPYGDNNIIIPNPDFKVSNPDTDAFVEFPKLKNKPYSLPTIFEFMSSTTKVLDDDNNNNNLLDHEIQKFILELHQNILSIRFLENVREFIRQRDDELLYIDEELNYKIRSQKYFKYNGHTYKNQLKTRSNNNIADKGSPSEEEASDIFSTSINSIPFFKASRNQIVSISNFFNYSLTIQSRFIKKHSKFKYRKLLQKEKELRKPFFASFKYFKKKKNELEQLYAEYDNLMLPLNKVYVLLLKLTKGCGKDIRKIPLMFPFLEGEDTKNIIWAPSKEYDALVVKFKKSTLELLSEIYPSINWTLNLPDRLAERPSRIRNWNNYKKKLLNHLHSNGGQEVSCWANNPNMLEIISEIKDLTKDISALKVKHHELITKITNNQILITSSGVHPRKYSANLEMLFRKNFIRNLHDVEEIFHKTSHNGCDSEISNDYLSGLKPDEELRSIKAQFLRRFKDLE</sequence>
<feature type="short sequence motif" description="DGA/G" evidence="2">
    <location>
        <begin position="329"/>
        <end position="331"/>
    </location>
</feature>
<dbReference type="OMA" id="CLAERIY"/>
<name>A0A7S7LKV0_CRYPV</name>
<dbReference type="VEuPathDB" id="CryptoDB:CPATCC_0035660"/>
<dbReference type="InterPro" id="IPR002641">
    <property type="entry name" value="PNPLA_dom"/>
</dbReference>
<evidence type="ECO:0000313" key="6">
    <source>
        <dbReference type="Proteomes" id="UP000593906"/>
    </source>
</evidence>
<keyword evidence="3" id="KW-0472">Membrane</keyword>
<protein>
    <recommendedName>
        <fullName evidence="4">PNPLA domain-containing protein</fullName>
    </recommendedName>
</protein>
<dbReference type="PROSITE" id="PS51635">
    <property type="entry name" value="PNPLA"/>
    <property type="match status" value="1"/>
</dbReference>
<feature type="domain" description="PNPLA" evidence="4">
    <location>
        <begin position="149"/>
        <end position="342"/>
    </location>
</feature>
<evidence type="ECO:0000256" key="3">
    <source>
        <dbReference type="SAM" id="Phobius"/>
    </source>
</evidence>
<dbReference type="AlphaFoldDB" id="A0A7S7LKV0"/>
<feature type="short sequence motif" description="GXSXG" evidence="2">
    <location>
        <begin position="186"/>
        <end position="190"/>
    </location>
</feature>
<reference evidence="5 6" key="1">
    <citation type="submission" date="2019-09" db="EMBL/GenBank/DDBJ databases">
        <title>Consistent, comparative and evidence-based genome assembly and annotation for Cryptosporidium parvum, C. hominis and C. tyzzeri.</title>
        <authorList>
            <person name="Baptista R.P."/>
            <person name="Li Y."/>
            <person name="Sateriale A."/>
            <person name="Ansell B."/>
            <person name="Jex A."/>
            <person name="Sanders M."/>
            <person name="Brooks K."/>
            <person name="Tracey A."/>
            <person name="Berriman M."/>
            <person name="Striepen B."/>
            <person name="Cotton J.A."/>
            <person name="Kissinger J.C."/>
        </authorList>
    </citation>
    <scope>NUCLEOTIDE SEQUENCE [LARGE SCALE GENOMIC DNA]</scope>
    <source>
        <strain evidence="5 6">IOWA-ATCC</strain>
    </source>
</reference>
<accession>A0A7S7LKV0</accession>
<feature type="active site" description="Nucleophile" evidence="2">
    <location>
        <position position="188"/>
    </location>
</feature>
<keyword evidence="2" id="KW-0442">Lipid degradation</keyword>
<dbReference type="Pfam" id="PF01734">
    <property type="entry name" value="Patatin"/>
    <property type="match status" value="1"/>
</dbReference>
<feature type="short sequence motif" description="GXGXXG" evidence="2">
    <location>
        <begin position="153"/>
        <end position="158"/>
    </location>
</feature>
<dbReference type="Gene3D" id="3.40.1090.10">
    <property type="entry name" value="Cytosolic phospholipase A2 catalytic domain"/>
    <property type="match status" value="1"/>
</dbReference>
<evidence type="ECO:0000256" key="1">
    <source>
        <dbReference type="ARBA" id="ARBA00023098"/>
    </source>
</evidence>
<dbReference type="Proteomes" id="UP000593906">
    <property type="component" value="Chromosome 1"/>
</dbReference>
<keyword evidence="1 2" id="KW-0443">Lipid metabolism</keyword>
<proteinExistence type="predicted"/>